<keyword evidence="1" id="KW-0812">Transmembrane</keyword>
<evidence type="ECO:0000313" key="4">
    <source>
        <dbReference type="Proteomes" id="UP000613580"/>
    </source>
</evidence>
<comment type="caution">
    <text evidence="3">The sequence shown here is derived from an EMBL/GenBank/DDBJ whole genome shotgun (WGS) entry which is preliminary data.</text>
</comment>
<feature type="chain" id="PRO_5034152890" evidence="2">
    <location>
        <begin position="22"/>
        <end position="215"/>
    </location>
</feature>
<gene>
    <name evidence="3" type="ORF">HMN09_00033400</name>
</gene>
<dbReference type="EMBL" id="JACAZE010000001">
    <property type="protein sequence ID" value="KAF7322549.1"/>
    <property type="molecule type" value="Genomic_DNA"/>
</dbReference>
<keyword evidence="1" id="KW-0472">Membrane</keyword>
<keyword evidence="1" id="KW-1133">Transmembrane helix</keyword>
<evidence type="ECO:0000313" key="3">
    <source>
        <dbReference type="EMBL" id="KAF7322549.1"/>
    </source>
</evidence>
<evidence type="ECO:0000256" key="2">
    <source>
        <dbReference type="SAM" id="SignalP"/>
    </source>
</evidence>
<protein>
    <submittedName>
        <fullName evidence="3">Uncharacterized protein</fullName>
    </submittedName>
</protein>
<proteinExistence type="predicted"/>
<evidence type="ECO:0000256" key="1">
    <source>
        <dbReference type="SAM" id="Phobius"/>
    </source>
</evidence>
<reference evidence="3" key="1">
    <citation type="submission" date="2020-05" db="EMBL/GenBank/DDBJ databases">
        <title>Mycena genomes resolve the evolution of fungal bioluminescence.</title>
        <authorList>
            <person name="Tsai I.J."/>
        </authorList>
    </citation>
    <scope>NUCLEOTIDE SEQUENCE</scope>
    <source>
        <strain evidence="3">110903Hualien_Pintung</strain>
    </source>
</reference>
<dbReference type="AlphaFoldDB" id="A0A8H6TT13"/>
<sequence>MPPLLLVWAQILGFVSSVVKALKENYYVRLALHLTAVAFFVACGSTLGRQLFVYATLAVTAFCRFVWPEDSEAPQAFTGQLIVLAVLLLGGLEPKTWTSAGLADMSLFSAVGELATMFGPRVTDAIAWLLVVNRSLDNYFLELWLSKSFRLVQSFCADINAILAWCFSYFAGADDPGAGGERDDKWGNDIDKRKREKIELSAVETGAEIPDLDIV</sequence>
<keyword evidence="2" id="KW-0732">Signal</keyword>
<organism evidence="3 4">
    <name type="scientific">Mycena chlorophos</name>
    <name type="common">Agaric fungus</name>
    <name type="synonym">Agaricus chlorophos</name>
    <dbReference type="NCBI Taxonomy" id="658473"/>
    <lineage>
        <taxon>Eukaryota</taxon>
        <taxon>Fungi</taxon>
        <taxon>Dikarya</taxon>
        <taxon>Basidiomycota</taxon>
        <taxon>Agaricomycotina</taxon>
        <taxon>Agaricomycetes</taxon>
        <taxon>Agaricomycetidae</taxon>
        <taxon>Agaricales</taxon>
        <taxon>Marasmiineae</taxon>
        <taxon>Mycenaceae</taxon>
        <taxon>Mycena</taxon>
    </lineage>
</organism>
<name>A0A8H6TT13_MYCCL</name>
<keyword evidence="4" id="KW-1185">Reference proteome</keyword>
<dbReference type="Proteomes" id="UP000613580">
    <property type="component" value="Unassembled WGS sequence"/>
</dbReference>
<feature type="transmembrane region" description="Helical" evidence="1">
    <location>
        <begin position="27"/>
        <end position="44"/>
    </location>
</feature>
<accession>A0A8H6TT13</accession>
<feature type="signal peptide" evidence="2">
    <location>
        <begin position="1"/>
        <end position="21"/>
    </location>
</feature>